<proteinExistence type="predicted"/>
<sequence>MLPVIRVAARTRLVRTAAKRGPRGSIGAEGTEGLRGRGADGGPDVGACGQRQRVVQARHRSITRRLVSRGFDDGVRAVTGRW</sequence>
<organism evidence="2 3">
    <name type="scientific">Kitasatospora saccharophila</name>
    <dbReference type="NCBI Taxonomy" id="407973"/>
    <lineage>
        <taxon>Bacteria</taxon>
        <taxon>Bacillati</taxon>
        <taxon>Actinomycetota</taxon>
        <taxon>Actinomycetes</taxon>
        <taxon>Kitasatosporales</taxon>
        <taxon>Streptomycetaceae</taxon>
        <taxon>Kitasatospora</taxon>
    </lineage>
</organism>
<dbReference type="Proteomes" id="UP001500897">
    <property type="component" value="Unassembled WGS sequence"/>
</dbReference>
<evidence type="ECO:0000256" key="1">
    <source>
        <dbReference type="SAM" id="MobiDB-lite"/>
    </source>
</evidence>
<evidence type="ECO:0000313" key="2">
    <source>
        <dbReference type="EMBL" id="GAA2126579.1"/>
    </source>
</evidence>
<comment type="caution">
    <text evidence="2">The sequence shown here is derived from an EMBL/GenBank/DDBJ whole genome shotgun (WGS) entry which is preliminary data.</text>
</comment>
<gene>
    <name evidence="2" type="ORF">GCM10009759_79030</name>
</gene>
<feature type="region of interest" description="Disordered" evidence="1">
    <location>
        <begin position="16"/>
        <end position="47"/>
    </location>
</feature>
<accession>A0ABP5K867</accession>
<reference evidence="3" key="1">
    <citation type="journal article" date="2019" name="Int. J. Syst. Evol. Microbiol.">
        <title>The Global Catalogue of Microorganisms (GCM) 10K type strain sequencing project: providing services to taxonomists for standard genome sequencing and annotation.</title>
        <authorList>
            <consortium name="The Broad Institute Genomics Platform"/>
            <consortium name="The Broad Institute Genome Sequencing Center for Infectious Disease"/>
            <person name="Wu L."/>
            <person name="Ma J."/>
        </authorList>
    </citation>
    <scope>NUCLEOTIDE SEQUENCE [LARGE SCALE GENOMIC DNA]</scope>
    <source>
        <strain evidence="3">JCM 14559</strain>
    </source>
</reference>
<evidence type="ECO:0000313" key="3">
    <source>
        <dbReference type="Proteomes" id="UP001500897"/>
    </source>
</evidence>
<name>A0ABP5K867_9ACTN</name>
<protein>
    <submittedName>
        <fullName evidence="2">Uncharacterized protein</fullName>
    </submittedName>
</protein>
<keyword evidence="3" id="KW-1185">Reference proteome</keyword>
<dbReference type="EMBL" id="BAAANS010000125">
    <property type="protein sequence ID" value="GAA2126579.1"/>
    <property type="molecule type" value="Genomic_DNA"/>
</dbReference>